<keyword evidence="3" id="KW-0540">Nuclease</keyword>
<organism evidence="8 9">
    <name type="scientific">Trachymyrmex cornetzi</name>
    <dbReference type="NCBI Taxonomy" id="471704"/>
    <lineage>
        <taxon>Eukaryota</taxon>
        <taxon>Metazoa</taxon>
        <taxon>Ecdysozoa</taxon>
        <taxon>Arthropoda</taxon>
        <taxon>Hexapoda</taxon>
        <taxon>Insecta</taxon>
        <taxon>Pterygota</taxon>
        <taxon>Neoptera</taxon>
        <taxon>Endopterygota</taxon>
        <taxon>Hymenoptera</taxon>
        <taxon>Apocrita</taxon>
        <taxon>Aculeata</taxon>
        <taxon>Formicoidea</taxon>
        <taxon>Formicidae</taxon>
        <taxon>Myrmicinae</taxon>
        <taxon>Trachymyrmex</taxon>
    </lineage>
</organism>
<dbReference type="FunFam" id="1.10.340.70:FF:000003">
    <property type="entry name" value="Protein CBG25708"/>
    <property type="match status" value="1"/>
</dbReference>
<name>A0A151JQA4_9HYME</name>
<dbReference type="InterPro" id="IPR050951">
    <property type="entry name" value="Retrovirus_Pol_polyprotein"/>
</dbReference>
<dbReference type="Pfam" id="PF00665">
    <property type="entry name" value="rve"/>
    <property type="match status" value="1"/>
</dbReference>
<dbReference type="PANTHER" id="PTHR37984">
    <property type="entry name" value="PROTEIN CBG26694"/>
    <property type="match status" value="1"/>
</dbReference>
<protein>
    <recommendedName>
        <fullName evidence="1">RNA-directed DNA polymerase</fullName>
        <ecNumber evidence="1">2.7.7.49</ecNumber>
    </recommendedName>
</protein>
<evidence type="ECO:0000256" key="5">
    <source>
        <dbReference type="ARBA" id="ARBA00022918"/>
    </source>
</evidence>
<feature type="domain" description="Integrase catalytic" evidence="7">
    <location>
        <begin position="220"/>
        <end position="373"/>
    </location>
</feature>
<keyword evidence="4" id="KW-0255">Endonuclease</keyword>
<evidence type="ECO:0000256" key="1">
    <source>
        <dbReference type="ARBA" id="ARBA00012493"/>
    </source>
</evidence>
<dbReference type="InterPro" id="IPR043502">
    <property type="entry name" value="DNA/RNA_pol_sf"/>
</dbReference>
<dbReference type="InterPro" id="IPR001584">
    <property type="entry name" value="Integrase_cat-core"/>
</dbReference>
<dbReference type="Gene3D" id="3.10.20.370">
    <property type="match status" value="1"/>
</dbReference>
<dbReference type="InterPro" id="IPR041588">
    <property type="entry name" value="Integrase_H2C2"/>
</dbReference>
<dbReference type="GO" id="GO:0042575">
    <property type="term" value="C:DNA polymerase complex"/>
    <property type="evidence" value="ECO:0007669"/>
    <property type="project" value="UniProtKB-ARBA"/>
</dbReference>
<evidence type="ECO:0000313" key="8">
    <source>
        <dbReference type="EMBL" id="KYN29369.1"/>
    </source>
</evidence>
<dbReference type="InterPro" id="IPR036397">
    <property type="entry name" value="RNaseH_sf"/>
</dbReference>
<dbReference type="PANTHER" id="PTHR37984:SF5">
    <property type="entry name" value="PROTEIN NYNRIN-LIKE"/>
    <property type="match status" value="1"/>
</dbReference>
<dbReference type="AlphaFoldDB" id="A0A151JQA4"/>
<evidence type="ECO:0000256" key="4">
    <source>
        <dbReference type="ARBA" id="ARBA00022759"/>
    </source>
</evidence>
<dbReference type="Gene3D" id="1.10.340.70">
    <property type="match status" value="1"/>
</dbReference>
<evidence type="ECO:0000256" key="2">
    <source>
        <dbReference type="ARBA" id="ARBA00022695"/>
    </source>
</evidence>
<dbReference type="SUPFAM" id="SSF53098">
    <property type="entry name" value="Ribonuclease H-like"/>
    <property type="match status" value="1"/>
</dbReference>
<keyword evidence="5" id="KW-0695">RNA-directed DNA polymerase</keyword>
<dbReference type="GO" id="GO:0015074">
    <property type="term" value="P:DNA integration"/>
    <property type="evidence" value="ECO:0007669"/>
    <property type="project" value="InterPro"/>
</dbReference>
<dbReference type="InterPro" id="IPR012337">
    <property type="entry name" value="RNaseH-like_sf"/>
</dbReference>
<keyword evidence="9" id="KW-1185">Reference proteome</keyword>
<dbReference type="EMBL" id="KQ978663">
    <property type="protein sequence ID" value="KYN29369.1"/>
    <property type="molecule type" value="Genomic_DNA"/>
</dbReference>
<evidence type="ECO:0000256" key="3">
    <source>
        <dbReference type="ARBA" id="ARBA00022722"/>
    </source>
</evidence>
<accession>A0A151JQA4</accession>
<dbReference type="CDD" id="cd09274">
    <property type="entry name" value="RNase_HI_RT_Ty3"/>
    <property type="match status" value="1"/>
</dbReference>
<dbReference type="Pfam" id="PF17921">
    <property type="entry name" value="Integrase_H2C2"/>
    <property type="match status" value="1"/>
</dbReference>
<dbReference type="FunFam" id="3.10.20.370:FF:000001">
    <property type="entry name" value="Retrovirus-related Pol polyprotein from transposon 17.6-like protein"/>
    <property type="match status" value="1"/>
</dbReference>
<dbReference type="GO" id="GO:0004519">
    <property type="term" value="F:endonuclease activity"/>
    <property type="evidence" value="ECO:0007669"/>
    <property type="project" value="UniProtKB-KW"/>
</dbReference>
<dbReference type="EC" id="2.7.7.49" evidence="1"/>
<keyword evidence="2" id="KW-0808">Transferase</keyword>
<gene>
    <name evidence="8" type="ORF">ALC57_01188</name>
</gene>
<evidence type="ECO:0000259" key="7">
    <source>
        <dbReference type="PROSITE" id="PS50994"/>
    </source>
</evidence>
<dbReference type="FunFam" id="3.30.420.10:FF:000063">
    <property type="entry name" value="Retrovirus-related Pol polyprotein from transposon 297-like Protein"/>
    <property type="match status" value="1"/>
</dbReference>
<dbReference type="Proteomes" id="UP000078492">
    <property type="component" value="Unassembled WGS sequence"/>
</dbReference>
<dbReference type="Pfam" id="PF17919">
    <property type="entry name" value="RT_RNaseH_2"/>
    <property type="match status" value="1"/>
</dbReference>
<dbReference type="SUPFAM" id="SSF56672">
    <property type="entry name" value="DNA/RNA polymerases"/>
    <property type="match status" value="1"/>
</dbReference>
<proteinExistence type="predicted"/>
<keyword evidence="4" id="KW-0378">Hydrolase</keyword>
<dbReference type="GO" id="GO:0003964">
    <property type="term" value="F:RNA-directed DNA polymerase activity"/>
    <property type="evidence" value="ECO:0007669"/>
    <property type="project" value="UniProtKB-KW"/>
</dbReference>
<dbReference type="GO" id="GO:0003676">
    <property type="term" value="F:nucleic acid binding"/>
    <property type="evidence" value="ECO:0007669"/>
    <property type="project" value="InterPro"/>
</dbReference>
<keyword evidence="2" id="KW-0548">Nucleotidyltransferase</keyword>
<evidence type="ECO:0000256" key="6">
    <source>
        <dbReference type="ARBA" id="ARBA00023268"/>
    </source>
</evidence>
<dbReference type="Gene3D" id="3.30.420.10">
    <property type="entry name" value="Ribonuclease H-like superfamily/Ribonuclease H"/>
    <property type="match status" value="1"/>
</dbReference>
<dbReference type="STRING" id="471704.A0A151JQA4"/>
<keyword evidence="6" id="KW-0511">Multifunctional enzyme</keyword>
<dbReference type="PROSITE" id="PS50994">
    <property type="entry name" value="INTEGRASE"/>
    <property type="match status" value="1"/>
</dbReference>
<dbReference type="InterPro" id="IPR041577">
    <property type="entry name" value="RT_RNaseH_2"/>
</dbReference>
<sequence length="432" mass="49326">MLHNDPFTWTPTAETAYKEIKDFLISPQVLIAYDPKLPLLLATDASKVGLGAVLSHRLNNGEDRPIAYASRTLSSTEQKYPQIDKEALAIVWTIRKFFHYLYARHFILITDHKPLTQILHPEKSLPVLCIRYKAPEANYTLAANCLLFEHRVVVPSSLRQPILEDLHAAHLGIVKMKGMARSFVYWPGIDADIERVAKACTQCAEHARAPPQMRNHHWEYPRGPWERIHVDYAGPVAGVMLLIIVDAYSKWMEVKPTNSTTSTATIAILDELFTAYGAPITIVSDNGTPFTSAEFQKFLQMSGVKYHKRIAPYHPSTNGQAERYVQTTKDKLKRMATTPSTIRQDLNEFLRQYRKAPHSTTGQSPAQLFLGRNLRTRLDLVRPQDTHERILEKQQVEFKPPSRIFNQMQKVYFISGNPRMEKWIPDTIVTVG</sequence>
<evidence type="ECO:0000313" key="9">
    <source>
        <dbReference type="Proteomes" id="UP000078492"/>
    </source>
</evidence>
<reference evidence="8 9" key="1">
    <citation type="submission" date="2015-09" db="EMBL/GenBank/DDBJ databases">
        <title>Trachymyrmex cornetzi WGS genome.</title>
        <authorList>
            <person name="Nygaard S."/>
            <person name="Hu H."/>
            <person name="Boomsma J."/>
            <person name="Zhang G."/>
        </authorList>
    </citation>
    <scope>NUCLEOTIDE SEQUENCE [LARGE SCALE GENOMIC DNA]</scope>
    <source>
        <strain evidence="8">Tcor2-1</strain>
        <tissue evidence="8">Whole body</tissue>
    </source>
</reference>